<dbReference type="RefSeq" id="WP_114592533.1">
    <property type="nucleotide sequence ID" value="NZ_CP031165.1"/>
</dbReference>
<evidence type="ECO:0000313" key="2">
    <source>
        <dbReference type="EMBL" id="AXV08151.1"/>
    </source>
</evidence>
<accession>A0A346Y104</accession>
<dbReference type="Proteomes" id="UP000264006">
    <property type="component" value="Chromosome"/>
</dbReference>
<dbReference type="EMBL" id="CP031165">
    <property type="protein sequence ID" value="AXV08151.1"/>
    <property type="molecule type" value="Genomic_DNA"/>
</dbReference>
<evidence type="ECO:0000256" key="1">
    <source>
        <dbReference type="SAM" id="Phobius"/>
    </source>
</evidence>
<feature type="transmembrane region" description="Helical" evidence="1">
    <location>
        <begin position="12"/>
        <end position="33"/>
    </location>
</feature>
<organism evidence="2 3">
    <name type="scientific">Euzebya pacifica</name>
    <dbReference type="NCBI Taxonomy" id="1608957"/>
    <lineage>
        <taxon>Bacteria</taxon>
        <taxon>Bacillati</taxon>
        <taxon>Actinomycetota</taxon>
        <taxon>Nitriliruptoria</taxon>
        <taxon>Euzebyales</taxon>
    </lineage>
</organism>
<keyword evidence="1" id="KW-0472">Membrane</keyword>
<dbReference type="OrthoDB" id="9876213at2"/>
<name>A0A346Y104_9ACTN</name>
<feature type="transmembrane region" description="Helical" evidence="1">
    <location>
        <begin position="45"/>
        <end position="65"/>
    </location>
</feature>
<proteinExistence type="predicted"/>
<keyword evidence="1" id="KW-0812">Transmembrane</keyword>
<sequence length="120" mass="11880">MNALTSSRTAAVIAGIAAFGNLLLGIAHTGVTVPLLSRIGPQGGAVPPAVVAFSVGTLVFGVLAWGLWRGAAWARWVGLAVCALAILSGIGQFRGVVSAAGIVLAVALGALLLRSPTPAE</sequence>
<evidence type="ECO:0008006" key="4">
    <source>
        <dbReference type="Google" id="ProtNLM"/>
    </source>
</evidence>
<evidence type="ECO:0000313" key="3">
    <source>
        <dbReference type="Proteomes" id="UP000264006"/>
    </source>
</evidence>
<keyword evidence="3" id="KW-1185">Reference proteome</keyword>
<protein>
    <recommendedName>
        <fullName evidence="4">Major facilitator superfamily (MFS) profile domain-containing protein</fullName>
    </recommendedName>
</protein>
<dbReference type="KEGG" id="euz:DVS28_a3476"/>
<keyword evidence="1" id="KW-1133">Transmembrane helix</keyword>
<reference evidence="2 3" key="1">
    <citation type="submission" date="2018-09" db="EMBL/GenBank/DDBJ databases">
        <title>Complete genome sequence of Euzebya sp. DY32-46 isolated from seawater of Pacific Ocean.</title>
        <authorList>
            <person name="Xu L."/>
            <person name="Wu Y.-H."/>
            <person name="Xu X.-W."/>
        </authorList>
    </citation>
    <scope>NUCLEOTIDE SEQUENCE [LARGE SCALE GENOMIC DNA]</scope>
    <source>
        <strain evidence="2 3">DY32-46</strain>
    </source>
</reference>
<feature type="transmembrane region" description="Helical" evidence="1">
    <location>
        <begin position="96"/>
        <end position="113"/>
    </location>
</feature>
<gene>
    <name evidence="2" type="ORF">DVS28_a3476</name>
</gene>
<feature type="transmembrane region" description="Helical" evidence="1">
    <location>
        <begin position="72"/>
        <end position="90"/>
    </location>
</feature>
<dbReference type="AlphaFoldDB" id="A0A346Y104"/>